<evidence type="ECO:0000313" key="2">
    <source>
        <dbReference type="Proteomes" id="UP000187203"/>
    </source>
</evidence>
<reference evidence="2" key="1">
    <citation type="submission" date="2013-09" db="EMBL/GenBank/DDBJ databases">
        <title>Corchorus olitorius genome sequencing.</title>
        <authorList>
            <person name="Alam M."/>
            <person name="Haque M.S."/>
            <person name="Islam M.S."/>
            <person name="Emdad E.M."/>
            <person name="Islam M.M."/>
            <person name="Ahmed B."/>
            <person name="Halim A."/>
            <person name="Hossen Q.M.M."/>
            <person name="Hossain M.Z."/>
            <person name="Ahmed R."/>
            <person name="Khan M.M."/>
            <person name="Islam R."/>
            <person name="Rashid M.M."/>
            <person name="Khan S.A."/>
            <person name="Rahman M.S."/>
            <person name="Alam M."/>
            <person name="Yahiya A.S."/>
            <person name="Khan M.S."/>
            <person name="Azam M.S."/>
            <person name="Haque T."/>
            <person name="Lashkar M.Z.H."/>
            <person name="Akhand A.I."/>
            <person name="Morshed G."/>
            <person name="Roy S."/>
            <person name="Uddin K.S."/>
            <person name="Rabeya T."/>
            <person name="Hossain A.S."/>
            <person name="Chowdhury A."/>
            <person name="Snigdha A.R."/>
            <person name="Mortoza M.S."/>
            <person name="Matin S.A."/>
            <person name="Hoque S.M.E."/>
            <person name="Islam M.K."/>
            <person name="Roy D.K."/>
            <person name="Haider R."/>
            <person name="Moosa M.M."/>
            <person name="Elias S.M."/>
            <person name="Hasan A.M."/>
            <person name="Jahan S."/>
            <person name="Shafiuddin M."/>
            <person name="Mahmood N."/>
            <person name="Shommy N.S."/>
        </authorList>
    </citation>
    <scope>NUCLEOTIDE SEQUENCE [LARGE SCALE GENOMIC DNA]</scope>
    <source>
        <strain evidence="2">cv. O-4</strain>
    </source>
</reference>
<name>A0A1R3I6W1_9ROSI</name>
<dbReference type="EMBL" id="AWUE01018770">
    <property type="protein sequence ID" value="OMO78342.1"/>
    <property type="molecule type" value="Genomic_DNA"/>
</dbReference>
<protein>
    <submittedName>
        <fullName evidence="1">Electron transfer flavoprotein subunit beta</fullName>
    </submittedName>
</protein>
<comment type="caution">
    <text evidence="1">The sequence shown here is derived from an EMBL/GenBank/DDBJ whole genome shotgun (WGS) entry which is preliminary data.</text>
</comment>
<dbReference type="Proteomes" id="UP000187203">
    <property type="component" value="Unassembled WGS sequence"/>
</dbReference>
<dbReference type="OrthoDB" id="276685at2759"/>
<accession>A0A1R3I6W1</accession>
<dbReference type="AlphaFoldDB" id="A0A1R3I6W1"/>
<organism evidence="1 2">
    <name type="scientific">Corchorus olitorius</name>
    <dbReference type="NCBI Taxonomy" id="93759"/>
    <lineage>
        <taxon>Eukaryota</taxon>
        <taxon>Viridiplantae</taxon>
        <taxon>Streptophyta</taxon>
        <taxon>Embryophyta</taxon>
        <taxon>Tracheophyta</taxon>
        <taxon>Spermatophyta</taxon>
        <taxon>Magnoliopsida</taxon>
        <taxon>eudicotyledons</taxon>
        <taxon>Gunneridae</taxon>
        <taxon>Pentapetalae</taxon>
        <taxon>rosids</taxon>
        <taxon>malvids</taxon>
        <taxon>Malvales</taxon>
        <taxon>Malvaceae</taxon>
        <taxon>Grewioideae</taxon>
        <taxon>Apeibeae</taxon>
        <taxon>Corchorus</taxon>
    </lineage>
</organism>
<evidence type="ECO:0000313" key="1">
    <source>
        <dbReference type="EMBL" id="OMO78342.1"/>
    </source>
</evidence>
<gene>
    <name evidence="1" type="ORF">COLO4_24782</name>
</gene>
<keyword evidence="2" id="KW-1185">Reference proteome</keyword>
<sequence>MSMNLFCKIALEEALRIKEAGLAKEFGGHCSRKRGLKTDDCGKKKGLTAAASGHGEVGATVGLKKEQRS</sequence>
<proteinExistence type="predicted"/>